<gene>
    <name evidence="1" type="ORF">EDD40_4501</name>
</gene>
<dbReference type="Proteomes" id="UP000268727">
    <property type="component" value="Unassembled WGS sequence"/>
</dbReference>
<accession>A0A3N1H9L4</accession>
<dbReference type="EMBL" id="RJKM01000001">
    <property type="protein sequence ID" value="ROP39126.1"/>
    <property type="molecule type" value="Genomic_DNA"/>
</dbReference>
<evidence type="ECO:0000313" key="1">
    <source>
        <dbReference type="EMBL" id="ROP39126.1"/>
    </source>
</evidence>
<sequence length="262" mass="28766">MELPPAWQRPDPLRGLEDMPWSVLAHGAGVDDLLRRVVHDEGATREAACRALVDRLLVDDTVSEASVWAVPFLVEMGASYRVPADSRDRVIFLLAAMALASAGFTDEGKRTRRRWNALGRELPRRPPDWITQTRYEVAKGAPKVFEALAGAEVACSMALAIAVPETVPRHVVAVAEDLASADRSPRLLALAARVALHLVSDAPITPALLRATAQCNPELLRAYRDKAYPHHQPPYVTMQLMGYRYAFLAAYGDGEEGVTIRP</sequence>
<name>A0A3N1H9L4_9PSEU</name>
<organism evidence="1 2">
    <name type="scientific">Saccharothrix texasensis</name>
    <dbReference type="NCBI Taxonomy" id="103734"/>
    <lineage>
        <taxon>Bacteria</taxon>
        <taxon>Bacillati</taxon>
        <taxon>Actinomycetota</taxon>
        <taxon>Actinomycetes</taxon>
        <taxon>Pseudonocardiales</taxon>
        <taxon>Pseudonocardiaceae</taxon>
        <taxon>Saccharothrix</taxon>
    </lineage>
</organism>
<reference evidence="1 2" key="1">
    <citation type="submission" date="2018-11" db="EMBL/GenBank/DDBJ databases">
        <title>Sequencing the genomes of 1000 actinobacteria strains.</title>
        <authorList>
            <person name="Klenk H.-P."/>
        </authorList>
    </citation>
    <scope>NUCLEOTIDE SEQUENCE [LARGE SCALE GENOMIC DNA]</scope>
    <source>
        <strain evidence="1 2">DSM 44231</strain>
    </source>
</reference>
<keyword evidence="2" id="KW-1185">Reference proteome</keyword>
<evidence type="ECO:0000313" key="2">
    <source>
        <dbReference type="Proteomes" id="UP000268727"/>
    </source>
</evidence>
<protein>
    <submittedName>
        <fullName evidence="1">Uncharacterized protein</fullName>
    </submittedName>
</protein>
<dbReference type="OrthoDB" id="292843at2"/>
<dbReference type="AlphaFoldDB" id="A0A3N1H9L4"/>
<proteinExistence type="predicted"/>
<comment type="caution">
    <text evidence="1">The sequence shown here is derived from an EMBL/GenBank/DDBJ whole genome shotgun (WGS) entry which is preliminary data.</text>
</comment>
<dbReference type="RefSeq" id="WP_123744664.1">
    <property type="nucleotide sequence ID" value="NZ_RJKM01000001.1"/>
</dbReference>